<feature type="transmembrane region" description="Helical" evidence="8">
    <location>
        <begin position="168"/>
        <end position="185"/>
    </location>
</feature>
<dbReference type="PANTHER" id="PTHR33908">
    <property type="entry name" value="MANNOSYLTRANSFERASE YKCB-RELATED"/>
    <property type="match status" value="1"/>
</dbReference>
<dbReference type="Pfam" id="PF13231">
    <property type="entry name" value="PMT_2"/>
    <property type="match status" value="1"/>
</dbReference>
<organism evidence="10 11">
    <name type="scientific">Acidicapsa dinghuensis</name>
    <dbReference type="NCBI Taxonomy" id="2218256"/>
    <lineage>
        <taxon>Bacteria</taxon>
        <taxon>Pseudomonadati</taxon>
        <taxon>Acidobacteriota</taxon>
        <taxon>Terriglobia</taxon>
        <taxon>Terriglobales</taxon>
        <taxon>Acidobacteriaceae</taxon>
        <taxon>Acidicapsa</taxon>
    </lineage>
</organism>
<reference evidence="11" key="1">
    <citation type="journal article" date="2019" name="Int. J. Syst. Evol. Microbiol.">
        <title>The Global Catalogue of Microorganisms (GCM) 10K type strain sequencing project: providing services to taxonomists for standard genome sequencing and annotation.</title>
        <authorList>
            <consortium name="The Broad Institute Genomics Platform"/>
            <consortium name="The Broad Institute Genome Sequencing Center for Infectious Disease"/>
            <person name="Wu L."/>
            <person name="Ma J."/>
        </authorList>
    </citation>
    <scope>NUCLEOTIDE SEQUENCE [LARGE SCALE GENOMIC DNA]</scope>
    <source>
        <strain evidence="11">JCM 4087</strain>
    </source>
</reference>
<accession>A0ABW1EH91</accession>
<sequence>MSPISFPHWQWLGWRALAALIGGLILRLWMMRAFPQVSGDALIYGTIARNLLQHGTFAIGTDSIHPTLIRLPGYPLFLATCFRVFGIENYNAVGYFQIALELFSCLLLADFVRNISTDRAGLNALWLAAMCPFTAVFSGAPLTESPTFDAICLALWSLDRYLTRRQHSILYLLLFTLALSSAALFRPDGALLAFALWPALFFARATTQSLRPMLSKALIAGVLAVLPFAFWAVRNWQVFHVFEPLAPRYANDPGEDPHLGWQHWVKTWCLDFTCTYNIYWNVPDDTVDLNDLPSWVFDSPAQKAETEQIFAIYNRNPDMPPELDVRFAALARERAHDHPIRTMILMPLGRLADMTFRPRVENLTIDLKWWQYHLHRSETRFSIVYGVVNLLFLGLGIYGLFLKPRYWQYMVAYLVLRCLLLLTIEAPETRYTLEFFPFLFATGGISLQHIFRRRSMDALTR</sequence>
<keyword evidence="7 8" id="KW-0472">Membrane</keyword>
<evidence type="ECO:0000256" key="5">
    <source>
        <dbReference type="ARBA" id="ARBA00022692"/>
    </source>
</evidence>
<dbReference type="EMBL" id="JBHSPH010000002">
    <property type="protein sequence ID" value="MFC5862585.1"/>
    <property type="molecule type" value="Genomic_DNA"/>
</dbReference>
<keyword evidence="3 10" id="KW-0328">Glycosyltransferase</keyword>
<dbReference type="PANTHER" id="PTHR33908:SF11">
    <property type="entry name" value="MEMBRANE PROTEIN"/>
    <property type="match status" value="1"/>
</dbReference>
<evidence type="ECO:0000313" key="10">
    <source>
        <dbReference type="EMBL" id="MFC5862585.1"/>
    </source>
</evidence>
<feature type="domain" description="Glycosyltransferase RgtA/B/C/D-like" evidence="9">
    <location>
        <begin position="72"/>
        <end position="231"/>
    </location>
</feature>
<comment type="caution">
    <text evidence="10">The sequence shown here is derived from an EMBL/GenBank/DDBJ whole genome shotgun (WGS) entry which is preliminary data.</text>
</comment>
<dbReference type="InterPro" id="IPR038731">
    <property type="entry name" value="RgtA/B/C-like"/>
</dbReference>
<name>A0ABW1EH91_9BACT</name>
<evidence type="ECO:0000256" key="1">
    <source>
        <dbReference type="ARBA" id="ARBA00004651"/>
    </source>
</evidence>
<evidence type="ECO:0000256" key="3">
    <source>
        <dbReference type="ARBA" id="ARBA00022676"/>
    </source>
</evidence>
<keyword evidence="2" id="KW-1003">Cell membrane</keyword>
<evidence type="ECO:0000259" key="9">
    <source>
        <dbReference type="Pfam" id="PF13231"/>
    </source>
</evidence>
<evidence type="ECO:0000256" key="8">
    <source>
        <dbReference type="SAM" id="Phobius"/>
    </source>
</evidence>
<proteinExistence type="predicted"/>
<keyword evidence="4 10" id="KW-0808">Transferase</keyword>
<dbReference type="RefSeq" id="WP_263336127.1">
    <property type="nucleotide sequence ID" value="NZ_JAGSYH010000003.1"/>
</dbReference>
<feature type="transmembrane region" description="Helical" evidence="8">
    <location>
        <begin position="381"/>
        <end position="400"/>
    </location>
</feature>
<keyword evidence="11" id="KW-1185">Reference proteome</keyword>
<dbReference type="EC" id="2.4.-.-" evidence="10"/>
<keyword evidence="5 8" id="KW-0812">Transmembrane</keyword>
<dbReference type="GO" id="GO:0016757">
    <property type="term" value="F:glycosyltransferase activity"/>
    <property type="evidence" value="ECO:0007669"/>
    <property type="project" value="UniProtKB-KW"/>
</dbReference>
<dbReference type="Proteomes" id="UP001596091">
    <property type="component" value="Unassembled WGS sequence"/>
</dbReference>
<feature type="transmembrane region" description="Helical" evidence="8">
    <location>
        <begin position="12"/>
        <end position="30"/>
    </location>
</feature>
<dbReference type="InterPro" id="IPR050297">
    <property type="entry name" value="LipidA_mod_glycosyltrf_83"/>
</dbReference>
<evidence type="ECO:0000313" key="11">
    <source>
        <dbReference type="Proteomes" id="UP001596091"/>
    </source>
</evidence>
<comment type="subcellular location">
    <subcellularLocation>
        <location evidence="1">Cell membrane</location>
        <topology evidence="1">Multi-pass membrane protein</topology>
    </subcellularLocation>
</comment>
<evidence type="ECO:0000256" key="4">
    <source>
        <dbReference type="ARBA" id="ARBA00022679"/>
    </source>
</evidence>
<evidence type="ECO:0000256" key="2">
    <source>
        <dbReference type="ARBA" id="ARBA00022475"/>
    </source>
</evidence>
<feature type="transmembrane region" description="Helical" evidence="8">
    <location>
        <begin position="431"/>
        <end position="451"/>
    </location>
</feature>
<gene>
    <name evidence="10" type="ORF">ACFPT7_09810</name>
</gene>
<keyword evidence="6 8" id="KW-1133">Transmembrane helix</keyword>
<evidence type="ECO:0000256" key="7">
    <source>
        <dbReference type="ARBA" id="ARBA00023136"/>
    </source>
</evidence>
<protein>
    <submittedName>
        <fullName evidence="10">ArnT family glycosyltransferase</fullName>
        <ecNumber evidence="10">2.4.-.-</ecNumber>
    </submittedName>
</protein>
<evidence type="ECO:0000256" key="6">
    <source>
        <dbReference type="ARBA" id="ARBA00022989"/>
    </source>
</evidence>
<feature type="transmembrane region" description="Helical" evidence="8">
    <location>
        <begin position="213"/>
        <end position="233"/>
    </location>
</feature>